<name>A0ABU9IB93_9SPHN</name>
<reference evidence="4 5" key="1">
    <citation type="submission" date="2024-04" db="EMBL/GenBank/DDBJ databases">
        <title>Aurantiacibacter sp. DGU6 16S ribosomal RNA gene Genome sequencing and assembly.</title>
        <authorList>
            <person name="Park S."/>
        </authorList>
    </citation>
    <scope>NUCLEOTIDE SEQUENCE [LARGE SCALE GENOMIC DNA]</scope>
    <source>
        <strain evidence="4 5">DGU6</strain>
    </source>
</reference>
<dbReference type="Gene3D" id="2.40.420.20">
    <property type="match status" value="1"/>
</dbReference>
<accession>A0ABU9IB93</accession>
<feature type="domain" description="Multidrug resistance protein MdtA-like barrel-sandwich hybrid" evidence="3">
    <location>
        <begin position="66"/>
        <end position="248"/>
    </location>
</feature>
<evidence type="ECO:0000313" key="5">
    <source>
        <dbReference type="Proteomes" id="UP001497045"/>
    </source>
</evidence>
<dbReference type="NCBIfam" id="TIGR01730">
    <property type="entry name" value="RND_mfp"/>
    <property type="match status" value="1"/>
</dbReference>
<protein>
    <submittedName>
        <fullName evidence="4">Efflux RND transporter periplasmic adaptor subunit</fullName>
    </submittedName>
</protein>
<dbReference type="PANTHER" id="PTHR30469:SF12">
    <property type="entry name" value="MULTIDRUG RESISTANCE PROTEIN MDTA"/>
    <property type="match status" value="1"/>
</dbReference>
<proteinExistence type="inferred from homology"/>
<dbReference type="Gene3D" id="2.40.50.100">
    <property type="match status" value="1"/>
</dbReference>
<dbReference type="EMBL" id="JBBYHV010000001">
    <property type="protein sequence ID" value="MEL1249663.1"/>
    <property type="molecule type" value="Genomic_DNA"/>
</dbReference>
<dbReference type="InterPro" id="IPR058625">
    <property type="entry name" value="MdtA-like_BSH"/>
</dbReference>
<evidence type="ECO:0000313" key="4">
    <source>
        <dbReference type="EMBL" id="MEL1249663.1"/>
    </source>
</evidence>
<evidence type="ECO:0000256" key="1">
    <source>
        <dbReference type="ARBA" id="ARBA00009477"/>
    </source>
</evidence>
<comment type="similarity">
    <text evidence="1">Belongs to the membrane fusion protein (MFP) (TC 8.A.1) family.</text>
</comment>
<comment type="caution">
    <text evidence="4">The sequence shown here is derived from an EMBL/GenBank/DDBJ whole genome shotgun (WGS) entry which is preliminary data.</text>
</comment>
<evidence type="ECO:0000259" key="3">
    <source>
        <dbReference type="Pfam" id="PF25917"/>
    </source>
</evidence>
<dbReference type="PANTHER" id="PTHR30469">
    <property type="entry name" value="MULTIDRUG RESISTANCE PROTEIN MDTA"/>
    <property type="match status" value="1"/>
</dbReference>
<keyword evidence="5" id="KW-1185">Reference proteome</keyword>
<dbReference type="Gene3D" id="1.10.287.470">
    <property type="entry name" value="Helix hairpin bin"/>
    <property type="match status" value="1"/>
</dbReference>
<dbReference type="SUPFAM" id="SSF111369">
    <property type="entry name" value="HlyD-like secretion proteins"/>
    <property type="match status" value="2"/>
</dbReference>
<dbReference type="Gene3D" id="2.40.30.170">
    <property type="match status" value="1"/>
</dbReference>
<dbReference type="InterPro" id="IPR006143">
    <property type="entry name" value="RND_pump_MFP"/>
</dbReference>
<dbReference type="Proteomes" id="UP001497045">
    <property type="component" value="Unassembled WGS sequence"/>
</dbReference>
<sequence length="432" mass="45809">MSKQARWSLLLLIGAVAIAAAMILLRPQPEEREDVASVPLVQTVPYEVSSGAIEVHGSGTVLPREEVTLGAEVSGRLVYVNPGFQEGGRVPAGAVLFRIDASDYANRVRSARADIAAQDVAVLQAQEEMAIARAELDRFSSRESSRAELNRSISGNDYAARILPPEDLRSNTAPQQAGSGEEPNVLATREPQLRSAQAARERAEAQLADAQLALSRTVVRAPFSGIVRSENAAVGTLVQPGQSLGTLVASSTYEVRISLTEAEAALIPDLFRAGGSRVPAQVMLDYGDTTYRWSAFVDRVDPILDPETRTIDVFLRVPDPSRGGVPVGTGEEASSAAGPPLLLGSFVSATITGGSEQAFARIPLDALRPDNLVWVLRSGKLEIVPVAVLQRTDSYAYVTGTGLGEGGQVITSSLRTPVTGMQLRAESGDGEE</sequence>
<dbReference type="RefSeq" id="WP_341672194.1">
    <property type="nucleotide sequence ID" value="NZ_JBBYHV010000001.1"/>
</dbReference>
<organism evidence="4 5">
    <name type="scientific">Aurantiacibacter gilvus</name>
    <dbReference type="NCBI Taxonomy" id="3139141"/>
    <lineage>
        <taxon>Bacteria</taxon>
        <taxon>Pseudomonadati</taxon>
        <taxon>Pseudomonadota</taxon>
        <taxon>Alphaproteobacteria</taxon>
        <taxon>Sphingomonadales</taxon>
        <taxon>Erythrobacteraceae</taxon>
        <taxon>Aurantiacibacter</taxon>
    </lineage>
</organism>
<evidence type="ECO:0000256" key="2">
    <source>
        <dbReference type="SAM" id="MobiDB-lite"/>
    </source>
</evidence>
<feature type="region of interest" description="Disordered" evidence="2">
    <location>
        <begin position="160"/>
        <end position="187"/>
    </location>
</feature>
<gene>
    <name evidence="4" type="ORF">AAEO60_03165</name>
</gene>
<dbReference type="Pfam" id="PF25917">
    <property type="entry name" value="BSH_RND"/>
    <property type="match status" value="1"/>
</dbReference>